<proteinExistence type="predicted"/>
<sequence>MSSELEAYVRELVKRYATVNLGIKNPKLVVSAAARNGDNFASDVSRVEITDGDRSDSDEGSNQEETHRSSKVQLIIKTSPQDALRRQMYSSSLQFTREHYTYNTVFPALEKFQRQYLLQSQIFAHYPKILQSSMEATKEFIILEDLCPLRYHTSYRPEALSFAKCMSVIKTLAQFHAISFAYKDQRPDEFEKLTNSLVEITFKDGENKILDPFLYRFIECGILTLSDSEEDRRVKGRLEQFQEVYASLMRECVDAKEDAVILHGDCWMSNLMFRKELDEIDVRLIDWQGTRYGSPAIDLSYFLFCCADSKVRVELPKILDFYHEELIKRITELGSDGAKLFSHSNLEGHMKKYARFGLGMAILTLHVITCDPDEMPNIKDTVQKDDSAQQDNIINYLISKPAYRERMSGVCRDAIKYGYL</sequence>
<dbReference type="OrthoDB" id="190089at2759"/>
<dbReference type="InterPro" id="IPR011009">
    <property type="entry name" value="Kinase-like_dom_sf"/>
</dbReference>
<name>A0A7R8YX53_HERIL</name>
<reference evidence="3 4" key="1">
    <citation type="submission" date="2020-11" db="EMBL/GenBank/DDBJ databases">
        <authorList>
            <person name="Wallbank WR R."/>
            <person name="Pardo Diaz C."/>
            <person name="Kozak K."/>
            <person name="Martin S."/>
            <person name="Jiggins C."/>
            <person name="Moest M."/>
            <person name="Warren A I."/>
            <person name="Generalovic N T."/>
            <person name="Byers J.R.P. K."/>
            <person name="Montejo-Kovacevich G."/>
            <person name="Yen C E."/>
        </authorList>
    </citation>
    <scope>NUCLEOTIDE SEQUENCE [LARGE SCALE GENOMIC DNA]</scope>
</reference>
<evidence type="ECO:0000313" key="3">
    <source>
        <dbReference type="EMBL" id="CAD7087527.1"/>
    </source>
</evidence>
<dbReference type="InParanoid" id="A0A7R8YX53"/>
<dbReference type="PANTHER" id="PTHR11012">
    <property type="entry name" value="PROTEIN KINASE-LIKE DOMAIN-CONTAINING"/>
    <property type="match status" value="1"/>
</dbReference>
<protein>
    <recommendedName>
        <fullName evidence="2">CHK kinase-like domain-containing protein</fullName>
    </recommendedName>
</protein>
<dbReference type="EMBL" id="LR899012">
    <property type="protein sequence ID" value="CAD7087527.1"/>
    <property type="molecule type" value="Genomic_DNA"/>
</dbReference>
<dbReference type="InterPro" id="IPR004119">
    <property type="entry name" value="EcKL"/>
</dbReference>
<dbReference type="InterPro" id="IPR015897">
    <property type="entry name" value="CHK_kinase-like"/>
</dbReference>
<gene>
    <name evidence="3" type="ORF">HERILL_LOCUS10230</name>
</gene>
<organism evidence="3 4">
    <name type="scientific">Hermetia illucens</name>
    <name type="common">Black soldier fly</name>
    <dbReference type="NCBI Taxonomy" id="343691"/>
    <lineage>
        <taxon>Eukaryota</taxon>
        <taxon>Metazoa</taxon>
        <taxon>Ecdysozoa</taxon>
        <taxon>Arthropoda</taxon>
        <taxon>Hexapoda</taxon>
        <taxon>Insecta</taxon>
        <taxon>Pterygota</taxon>
        <taxon>Neoptera</taxon>
        <taxon>Endopterygota</taxon>
        <taxon>Diptera</taxon>
        <taxon>Brachycera</taxon>
        <taxon>Stratiomyomorpha</taxon>
        <taxon>Stratiomyidae</taxon>
        <taxon>Hermetiinae</taxon>
        <taxon>Hermetia</taxon>
    </lineage>
</organism>
<feature type="domain" description="CHK kinase-like" evidence="2">
    <location>
        <begin position="141"/>
        <end position="332"/>
    </location>
</feature>
<dbReference type="OMA" id="ETHRSSK"/>
<dbReference type="Proteomes" id="UP000594454">
    <property type="component" value="Chromosome 4"/>
</dbReference>
<evidence type="ECO:0000313" key="4">
    <source>
        <dbReference type="Proteomes" id="UP000594454"/>
    </source>
</evidence>
<dbReference type="Gene3D" id="3.90.1200.10">
    <property type="match status" value="1"/>
</dbReference>
<evidence type="ECO:0000259" key="2">
    <source>
        <dbReference type="SMART" id="SM00587"/>
    </source>
</evidence>
<keyword evidence="4" id="KW-1185">Reference proteome</keyword>
<evidence type="ECO:0000256" key="1">
    <source>
        <dbReference type="SAM" id="MobiDB-lite"/>
    </source>
</evidence>
<dbReference type="SUPFAM" id="SSF56112">
    <property type="entry name" value="Protein kinase-like (PK-like)"/>
    <property type="match status" value="1"/>
</dbReference>
<accession>A0A7R8YX53</accession>
<dbReference type="SMART" id="SM00587">
    <property type="entry name" value="CHK"/>
    <property type="match status" value="1"/>
</dbReference>
<dbReference type="Pfam" id="PF02958">
    <property type="entry name" value="EcKL"/>
    <property type="match status" value="1"/>
</dbReference>
<feature type="compositionally biased region" description="Basic and acidic residues" evidence="1">
    <location>
        <begin position="45"/>
        <end position="57"/>
    </location>
</feature>
<feature type="region of interest" description="Disordered" evidence="1">
    <location>
        <begin position="44"/>
        <end position="71"/>
    </location>
</feature>
<dbReference type="PANTHER" id="PTHR11012:SF54">
    <property type="entry name" value="CHK KINASE-LIKE DOMAIN-CONTAINING PROTEIN"/>
    <property type="match status" value="1"/>
</dbReference>
<dbReference type="AlphaFoldDB" id="A0A7R8YX53"/>